<organism evidence="2 3">
    <name type="scientific">Synechocystis sp. (strain ATCC 27184 / PCC 6803 / Kazusa)</name>
    <dbReference type="NCBI Taxonomy" id="1111708"/>
    <lineage>
        <taxon>Bacteria</taxon>
        <taxon>Bacillati</taxon>
        <taxon>Cyanobacteriota</taxon>
        <taxon>Cyanophyceae</taxon>
        <taxon>Synechococcales</taxon>
        <taxon>Merismopediaceae</taxon>
        <taxon>Synechocystis</taxon>
    </lineage>
</organism>
<dbReference type="Pfam" id="PF11332">
    <property type="entry name" value="DUF3134"/>
    <property type="match status" value="1"/>
</dbReference>
<dbReference type="AlphaFoldDB" id="P74470"/>
<evidence type="ECO:0000313" key="2">
    <source>
        <dbReference type="EMBL" id="BAA18571.1"/>
    </source>
</evidence>
<dbReference type="PIR" id="S76442">
    <property type="entry name" value="S76442"/>
</dbReference>
<dbReference type="EnsemblBacteria" id="BAA18571">
    <property type="protein sequence ID" value="BAA18571"/>
    <property type="gene ID" value="BAA18571"/>
</dbReference>
<dbReference type="InParanoid" id="P74470"/>
<dbReference type="InterPro" id="IPR021481">
    <property type="entry name" value="DUF3134"/>
</dbReference>
<dbReference type="STRING" id="1148.gene:10499453"/>
<keyword evidence="3" id="KW-1185">Reference proteome</keyword>
<dbReference type="PaxDb" id="1148-1653659"/>
<evidence type="ECO:0000313" key="3">
    <source>
        <dbReference type="Proteomes" id="UP000001425"/>
    </source>
</evidence>
<evidence type="ECO:0000256" key="1">
    <source>
        <dbReference type="SAM" id="MobiDB-lite"/>
    </source>
</evidence>
<accession>P74470</accession>
<reference evidence="2 3" key="2">
    <citation type="journal article" date="1996" name="DNA Res.">
        <title>Sequence analysis of the genome of the unicellular cyanobacterium Synechocystis sp. strain PCC6803. II. Sequence determination of the entire genome and assignment of potential protein-coding regions.</title>
        <authorList>
            <person name="Kaneko T."/>
            <person name="Sato S."/>
            <person name="Kotani H."/>
            <person name="Tanaka A."/>
            <person name="Asamizu E."/>
            <person name="Nakamura Y."/>
            <person name="Miyajima N."/>
            <person name="Hirosawa M."/>
            <person name="Sugiura M."/>
            <person name="Sasamoto S."/>
            <person name="Kimura T."/>
            <person name="Hosouchi T."/>
            <person name="Matsuno A."/>
            <person name="Muraki A."/>
            <person name="Nakazaki N."/>
            <person name="Naruo K."/>
            <person name="Okumura S."/>
            <person name="Shimpo S."/>
            <person name="Takeuchi C."/>
            <person name="Wada T."/>
            <person name="Watanabe A."/>
            <person name="Yamada M."/>
            <person name="Yasuda M."/>
            <person name="Tabata S."/>
        </authorList>
    </citation>
    <scope>NUCLEOTIDE SEQUENCE [LARGE SCALE GENOMIC DNA]</scope>
    <source>
        <strain evidence="3">ATCC 27184 / PCC 6803 / Kazusa</strain>
    </source>
</reference>
<dbReference type="eggNOG" id="ENOG5030YCZ">
    <property type="taxonomic scope" value="Bacteria"/>
</dbReference>
<name>P74470_SYNY3</name>
<feature type="region of interest" description="Disordered" evidence="1">
    <location>
        <begin position="59"/>
        <end position="78"/>
    </location>
</feature>
<sequence length="78" mass="8977">MYNPSLRREARYEPAAVLPVTREQSLIDWLESNNRLIYREIEEGTTSNMSDEDVDIAELMDGDDNLYGDDGSDDMDED</sequence>
<protein>
    <submittedName>
        <fullName evidence="2">Ssl0242 protein</fullName>
    </submittedName>
</protein>
<dbReference type="Proteomes" id="UP000001425">
    <property type="component" value="Chromosome"/>
</dbReference>
<reference evidence="2 3" key="1">
    <citation type="journal article" date="1995" name="DNA Res.">
        <title>Sequence analysis of the genome of the unicellular cyanobacterium Synechocystis sp. strain PCC6803. I. Sequence features in the 1 Mb region from map positions 64% to 92% of the genome.</title>
        <authorList>
            <person name="Kaneko T."/>
            <person name="Tanaka A."/>
            <person name="Sato S."/>
            <person name="Kotani H."/>
            <person name="Sazuka T."/>
            <person name="Miyajima N."/>
            <person name="Sugiura M."/>
            <person name="Tabata S."/>
        </authorList>
    </citation>
    <scope>NUCLEOTIDE SEQUENCE [LARGE SCALE GENOMIC DNA]</scope>
    <source>
        <strain evidence="3">ATCC 27184 / PCC 6803 / Kazusa</strain>
    </source>
</reference>
<dbReference type="EMBL" id="BA000022">
    <property type="protein sequence ID" value="BAA18571.1"/>
    <property type="molecule type" value="Genomic_DNA"/>
</dbReference>
<gene>
    <name evidence="2" type="ordered locus">ssl0242</name>
</gene>
<dbReference type="KEGG" id="syn:ssl0242"/>
<dbReference type="IntAct" id="P74470">
    <property type="interactions" value="3"/>
</dbReference>
<proteinExistence type="predicted"/>